<feature type="domain" description="ABC3 transporter permease C-terminal" evidence="9">
    <location>
        <begin position="701"/>
        <end position="815"/>
    </location>
</feature>
<proteinExistence type="inferred from homology"/>
<sequence length="831" mass="83332">MAAVGRVVRSGVARRRVQTAVMVLTVVTAVSASVLAAGLLVASRAPFDRAFARQAGAHLTARFDGGAVHTDTLAATRSLPGVAAAAGPFRTLSTRPTAVTLPDGGGLNIPDGQLPLLTLVGRSAADAAGQVDKVILVDGRWPTGPGEIVLDAGASLPPLTGLKLTFADLPGAPVLTVVGRGRSMTHSASGWVTPDQLTALAQAPESAGYQMLYRLTAAATDAEVQAGRDAISAALPAGTMTGSQSYLPVRRSALADTTVYVPFVAAFGLLALAMSALIIGIVVSGAVGASTWRIGVLKALGFTPVQVVRAYVGQALVPSAVGTGLGLLLGNLAAVPILDQQASAYQVGAQTIPPWVDIAVAGWVLLLVGLAALLASARAGRLRAMDAIAVGRAPRAGRGRLAQRLAGRLPLPRPIALGLAAPFAHPARSAVLAAAVCLGVVGATFAVSLGATLTTLTEDNGADGRGDVLIDMGGMLAAGDGVAAVETRGKPGNQAGPAGGAVGGGSVGGSVGGGGPANGGGPAQEPDPRAAAAAISAAPGTERFYGTAETELSAAAIAGPLQVTAYDGDASWASLPMISGRWFGGPGEAVVDTRFLRAANTEVGGTVTLDGGGRTVTLRIAGEFFDLHADTIDLRTDMGSLASLGLGLAPSRFDVDLRTGTDAVQYLARLRPDLEAAGAMGWTNDPAPGSTIIIMRSLITMLTLMIAAVAVLGVLDTVVLDVRRRVRDFGILKALGMTPRQTMVVIVTSVAGIGVLAGLVGVPTGIALHHFVVPRMGATGGTSVPARYLDVLRLPEQLGLLAGGLVIAVAGALAPAGWAAGSRTATALRSE</sequence>
<dbReference type="Pfam" id="PF02687">
    <property type="entry name" value="FtsX"/>
    <property type="match status" value="2"/>
</dbReference>
<evidence type="ECO:0000259" key="9">
    <source>
        <dbReference type="Pfam" id="PF02687"/>
    </source>
</evidence>
<keyword evidence="5 8" id="KW-0472">Membrane</keyword>
<keyword evidence="2" id="KW-1003">Cell membrane</keyword>
<feature type="transmembrane region" description="Helical" evidence="8">
    <location>
        <begin position="259"/>
        <end position="289"/>
    </location>
</feature>
<evidence type="ECO:0000256" key="4">
    <source>
        <dbReference type="ARBA" id="ARBA00022989"/>
    </source>
</evidence>
<dbReference type="Proteomes" id="UP000198802">
    <property type="component" value="Unassembled WGS sequence"/>
</dbReference>
<dbReference type="RefSeq" id="WP_091278165.1">
    <property type="nucleotide sequence ID" value="NZ_FAOZ01000010.1"/>
</dbReference>
<dbReference type="GO" id="GO:0022857">
    <property type="term" value="F:transmembrane transporter activity"/>
    <property type="evidence" value="ECO:0007669"/>
    <property type="project" value="TreeGrafter"/>
</dbReference>
<evidence type="ECO:0000256" key="5">
    <source>
        <dbReference type="ARBA" id="ARBA00023136"/>
    </source>
</evidence>
<feature type="transmembrane region" description="Helical" evidence="8">
    <location>
        <begin position="430"/>
        <end position="451"/>
    </location>
</feature>
<evidence type="ECO:0000256" key="7">
    <source>
        <dbReference type="SAM" id="MobiDB-lite"/>
    </source>
</evidence>
<evidence type="ECO:0000256" key="6">
    <source>
        <dbReference type="ARBA" id="ARBA00038076"/>
    </source>
</evidence>
<dbReference type="InterPro" id="IPR003838">
    <property type="entry name" value="ABC3_permease_C"/>
</dbReference>
<dbReference type="EMBL" id="FAOZ01000010">
    <property type="protein sequence ID" value="CUU57138.1"/>
    <property type="molecule type" value="Genomic_DNA"/>
</dbReference>
<accession>A0A0S4QQ40</accession>
<comment type="subcellular location">
    <subcellularLocation>
        <location evidence="1">Cell membrane</location>
        <topology evidence="1">Multi-pass membrane protein</topology>
    </subcellularLocation>
</comment>
<reference evidence="11" key="1">
    <citation type="submission" date="2015-11" db="EMBL/GenBank/DDBJ databases">
        <authorList>
            <person name="Varghese N."/>
        </authorList>
    </citation>
    <scope>NUCLEOTIDE SEQUENCE [LARGE SCALE GENOMIC DNA]</scope>
    <source>
        <strain evidence="11">DSM 45899</strain>
    </source>
</reference>
<feature type="domain" description="ABC3 transporter permease C-terminal" evidence="9">
    <location>
        <begin position="266"/>
        <end position="378"/>
    </location>
</feature>
<protein>
    <submittedName>
        <fullName evidence="10">Putative ABC transport system permease protein</fullName>
    </submittedName>
</protein>
<feature type="transmembrane region" description="Helical" evidence="8">
    <location>
        <begin position="743"/>
        <end position="766"/>
    </location>
</feature>
<feature type="region of interest" description="Disordered" evidence="7">
    <location>
        <begin position="487"/>
        <end position="531"/>
    </location>
</feature>
<evidence type="ECO:0000256" key="8">
    <source>
        <dbReference type="SAM" id="Phobius"/>
    </source>
</evidence>
<name>A0A0S4QQ40_9ACTN</name>
<gene>
    <name evidence="10" type="ORF">Ga0074812_110153</name>
</gene>
<feature type="transmembrane region" description="Helical" evidence="8">
    <location>
        <begin position="798"/>
        <end position="820"/>
    </location>
</feature>
<feature type="transmembrane region" description="Helical" evidence="8">
    <location>
        <begin position="310"/>
        <end position="335"/>
    </location>
</feature>
<keyword evidence="11" id="KW-1185">Reference proteome</keyword>
<dbReference type="PANTHER" id="PTHR30572:SF4">
    <property type="entry name" value="ABC TRANSPORTER PERMEASE YTRF"/>
    <property type="match status" value="1"/>
</dbReference>
<dbReference type="InterPro" id="IPR050250">
    <property type="entry name" value="Macrolide_Exporter_MacB"/>
</dbReference>
<feature type="transmembrane region" description="Helical" evidence="8">
    <location>
        <begin position="355"/>
        <end position="375"/>
    </location>
</feature>
<feature type="transmembrane region" description="Helical" evidence="8">
    <location>
        <begin position="698"/>
        <end position="722"/>
    </location>
</feature>
<evidence type="ECO:0000256" key="1">
    <source>
        <dbReference type="ARBA" id="ARBA00004651"/>
    </source>
</evidence>
<organism evidence="10 11">
    <name type="scientific">Parafrankia irregularis</name>
    <dbReference type="NCBI Taxonomy" id="795642"/>
    <lineage>
        <taxon>Bacteria</taxon>
        <taxon>Bacillati</taxon>
        <taxon>Actinomycetota</taxon>
        <taxon>Actinomycetes</taxon>
        <taxon>Frankiales</taxon>
        <taxon>Frankiaceae</taxon>
        <taxon>Parafrankia</taxon>
    </lineage>
</organism>
<evidence type="ECO:0000256" key="3">
    <source>
        <dbReference type="ARBA" id="ARBA00022692"/>
    </source>
</evidence>
<dbReference type="PANTHER" id="PTHR30572">
    <property type="entry name" value="MEMBRANE COMPONENT OF TRANSPORTER-RELATED"/>
    <property type="match status" value="1"/>
</dbReference>
<keyword evidence="3 8" id="KW-0812">Transmembrane</keyword>
<evidence type="ECO:0000313" key="10">
    <source>
        <dbReference type="EMBL" id="CUU57138.1"/>
    </source>
</evidence>
<dbReference type="AlphaFoldDB" id="A0A0S4QQ40"/>
<evidence type="ECO:0000313" key="11">
    <source>
        <dbReference type="Proteomes" id="UP000198802"/>
    </source>
</evidence>
<dbReference type="GO" id="GO:0005886">
    <property type="term" value="C:plasma membrane"/>
    <property type="evidence" value="ECO:0007669"/>
    <property type="project" value="UniProtKB-SubCell"/>
</dbReference>
<feature type="compositionally biased region" description="Gly residues" evidence="7">
    <location>
        <begin position="497"/>
        <end position="522"/>
    </location>
</feature>
<keyword evidence="4 8" id="KW-1133">Transmembrane helix</keyword>
<evidence type="ECO:0000256" key="2">
    <source>
        <dbReference type="ARBA" id="ARBA00022475"/>
    </source>
</evidence>
<comment type="similarity">
    <text evidence="6">Belongs to the ABC-4 integral membrane protein family.</text>
</comment>
<feature type="transmembrane region" description="Helical" evidence="8">
    <location>
        <begin position="21"/>
        <end position="42"/>
    </location>
</feature>